<evidence type="ECO:0000313" key="2">
    <source>
        <dbReference type="Proteomes" id="UP000251717"/>
    </source>
</evidence>
<name>A0A315XLC9_9EURY</name>
<comment type="caution">
    <text evidence="1">The sequence shown here is derived from an EMBL/GenBank/DDBJ whole genome shotgun (WGS) entry which is preliminary data.</text>
</comment>
<evidence type="ECO:0000313" key="1">
    <source>
        <dbReference type="EMBL" id="PWB85402.1"/>
    </source>
</evidence>
<protein>
    <submittedName>
        <fullName evidence="1">Uncharacterized protein</fullName>
    </submittedName>
</protein>
<proteinExistence type="predicted"/>
<dbReference type="OrthoDB" id="78349at2157"/>
<accession>A0A315XLC9</accession>
<dbReference type="RefSeq" id="WP_116592874.1">
    <property type="nucleotide sequence ID" value="NZ_MZGS01000028.1"/>
</dbReference>
<dbReference type="AlphaFoldDB" id="A0A315XLC9"/>
<dbReference type="EMBL" id="MZGS01000028">
    <property type="protein sequence ID" value="PWB85402.1"/>
    <property type="molecule type" value="Genomic_DNA"/>
</dbReference>
<dbReference type="Proteomes" id="UP000251717">
    <property type="component" value="Unassembled WGS sequence"/>
</dbReference>
<organism evidence="1 2">
    <name type="scientific">Methanobrevibacter thaueri</name>
    <dbReference type="NCBI Taxonomy" id="190975"/>
    <lineage>
        <taxon>Archaea</taxon>
        <taxon>Methanobacteriati</taxon>
        <taxon>Methanobacteriota</taxon>
        <taxon>Methanomada group</taxon>
        <taxon>Methanobacteria</taxon>
        <taxon>Methanobacteriales</taxon>
        <taxon>Methanobacteriaceae</taxon>
        <taxon>Methanobrevibacter</taxon>
    </lineage>
</organism>
<keyword evidence="2" id="KW-1185">Reference proteome</keyword>
<sequence>MHTKNENVKNWKNDTDKRLYEEDLCKLCKWRGRVDRVDELINLLESFVGNKEFEKFFNHCEYSDEDPFDFDEKDIPILKGALDAMNIFDHFPLFFPSITHHLVVAGSVAALIDVIQLSFVHYNNRLLTNEEDKVIITSDIFYYLTFFVEDYDNPDNEHVEYGYEFYKDFFKRARKTYWENNDVKKFAGDVRNLRTTIIGMYNVTFDVHNMVYVAAIYLMVCNAFKNGRDSVNYDDVVVGYLTVYKMIFNDIRPLVYSLYDEDKWGEVDKNISVYKPLDKSPFENLREV</sequence>
<gene>
    <name evidence="1" type="ORF">MBBTH_20020</name>
</gene>
<reference evidence="1 2" key="1">
    <citation type="submission" date="2017-03" db="EMBL/GenBank/DDBJ databases">
        <title>Genome sequence of Methanobrevibacter thaueri.</title>
        <authorList>
            <person name="Poehlein A."/>
            <person name="Seedorf H."/>
            <person name="Daniel R."/>
        </authorList>
    </citation>
    <scope>NUCLEOTIDE SEQUENCE [LARGE SCALE GENOMIC DNA]</scope>
    <source>
        <strain evidence="1 2">DSM 11995</strain>
    </source>
</reference>